<gene>
    <name evidence="1" type="ORF">BGP84_06000</name>
</gene>
<dbReference type="EMBL" id="MINH01000016">
    <property type="protein sequence ID" value="POG12838.1"/>
    <property type="molecule type" value="Genomic_DNA"/>
</dbReference>
<reference evidence="1 2" key="1">
    <citation type="submission" date="2016-08" db="EMBL/GenBank/DDBJ databases">
        <authorList>
            <person name="Seilhamer J.J."/>
        </authorList>
    </citation>
    <scope>NUCLEOTIDE SEQUENCE [LARGE SCALE GENOMIC DNA]</scope>
    <source>
        <strain evidence="1 2">KH-21-114</strain>
    </source>
</reference>
<dbReference type="SUPFAM" id="SSF52540">
    <property type="entry name" value="P-loop containing nucleoside triphosphate hydrolases"/>
    <property type="match status" value="1"/>
</dbReference>
<sequence length="238" mass="26907">MISLALHGLRGGLGRTALLAALGYALRELGERVLLVDMSPDNLLGLHFNLPLEQRDGWACAELQGRPYDEPLYEVLDGLCVMPFGEVDPHRLGELHGYQQPEVWRTRQAALAKHFDWLLFDLPHPVATKAARGFVTDMRVLVAEAEMTSHILLGRQQVERYDMLLVNRFDPASSLQSDVLMVWRDLFRKRLPMQLVHRDEAFVEAFACKAPVGHYAPQCLASRDVQSLAVRCLARREA</sequence>
<dbReference type="InterPro" id="IPR027417">
    <property type="entry name" value="P-loop_NTPase"/>
</dbReference>
<dbReference type="AlphaFoldDB" id="A0A2S3XB93"/>
<dbReference type="Pfam" id="PF06564">
    <property type="entry name" value="CBP_BcsQ"/>
    <property type="match status" value="1"/>
</dbReference>
<evidence type="ECO:0000313" key="1">
    <source>
        <dbReference type="EMBL" id="POG12838.1"/>
    </source>
</evidence>
<dbReference type="Proteomes" id="UP000237230">
    <property type="component" value="Unassembled WGS sequence"/>
</dbReference>
<dbReference type="RefSeq" id="WP_103446212.1">
    <property type="nucleotide sequence ID" value="NZ_MINH01000016.1"/>
</dbReference>
<accession>A0A2S3XB93</accession>
<dbReference type="InterPro" id="IPR017746">
    <property type="entry name" value="Cellulose_synthase_operon_BcsQ"/>
</dbReference>
<dbReference type="OrthoDB" id="5288747at2"/>
<reference evidence="1 2" key="2">
    <citation type="submission" date="2018-03" db="EMBL/GenBank/DDBJ databases">
        <title>Draft genome of Pseudomonas putida strain KH-21-114.</title>
        <authorList>
            <person name="Yoshizawa S."/>
            <person name="Khan N.H."/>
            <person name="Nishimura M."/>
            <person name="Chiura H.X."/>
            <person name="Ogura Y."/>
            <person name="Hayashi T."/>
            <person name="Kogure K."/>
        </authorList>
    </citation>
    <scope>NUCLEOTIDE SEQUENCE [LARGE SCALE GENOMIC DNA]</scope>
    <source>
        <strain evidence="1 2">KH-21-114</strain>
    </source>
</reference>
<evidence type="ECO:0000313" key="2">
    <source>
        <dbReference type="Proteomes" id="UP000237230"/>
    </source>
</evidence>
<comment type="caution">
    <text evidence="1">The sequence shown here is derived from an EMBL/GenBank/DDBJ whole genome shotgun (WGS) entry which is preliminary data.</text>
</comment>
<dbReference type="Gene3D" id="3.40.50.300">
    <property type="entry name" value="P-loop containing nucleotide triphosphate hydrolases"/>
    <property type="match status" value="1"/>
</dbReference>
<protein>
    <submittedName>
        <fullName evidence="1">Cellulose synthase operon protein YhjQ</fullName>
    </submittedName>
</protein>
<dbReference type="NCBIfam" id="TIGR03371">
    <property type="entry name" value="cellulose_yhjQ"/>
    <property type="match status" value="1"/>
</dbReference>
<proteinExistence type="predicted"/>
<name>A0A2S3XB93_PSEPU</name>
<organism evidence="1 2">
    <name type="scientific">Pseudomonas putida</name>
    <name type="common">Arthrobacter siderocapsulatus</name>
    <dbReference type="NCBI Taxonomy" id="303"/>
    <lineage>
        <taxon>Bacteria</taxon>
        <taxon>Pseudomonadati</taxon>
        <taxon>Pseudomonadota</taxon>
        <taxon>Gammaproteobacteria</taxon>
        <taxon>Pseudomonadales</taxon>
        <taxon>Pseudomonadaceae</taxon>
        <taxon>Pseudomonas</taxon>
    </lineage>
</organism>